<dbReference type="Gene3D" id="3.50.50.60">
    <property type="entry name" value="FAD/NAD(P)-binding domain"/>
    <property type="match status" value="1"/>
</dbReference>
<dbReference type="AlphaFoldDB" id="A0A086TBA6"/>
<evidence type="ECO:0000313" key="1">
    <source>
        <dbReference type="EMBL" id="KFH46638.1"/>
    </source>
</evidence>
<dbReference type="Proteomes" id="UP000029964">
    <property type="component" value="Unassembled WGS sequence"/>
</dbReference>
<dbReference type="InterPro" id="IPR036188">
    <property type="entry name" value="FAD/NAD-bd_sf"/>
</dbReference>
<dbReference type="PANTHER" id="PTHR42716">
    <property type="entry name" value="L-ASPARTATE OXIDASE"/>
    <property type="match status" value="1"/>
</dbReference>
<dbReference type="GO" id="GO:0008734">
    <property type="term" value="F:L-aspartate oxidase activity"/>
    <property type="evidence" value="ECO:0007669"/>
    <property type="project" value="InterPro"/>
</dbReference>
<dbReference type="OrthoDB" id="10010588at2759"/>
<dbReference type="Pfam" id="PF12831">
    <property type="entry name" value="FAD_oxidored"/>
    <property type="match status" value="1"/>
</dbReference>
<evidence type="ECO:0000313" key="2">
    <source>
        <dbReference type="Proteomes" id="UP000029964"/>
    </source>
</evidence>
<accession>A0A086TBA6</accession>
<dbReference type="HOGENOM" id="CLU_029779_1_0_1"/>
<proteinExistence type="predicted"/>
<dbReference type="InterPro" id="IPR005288">
    <property type="entry name" value="NadB"/>
</dbReference>
<sequence>MGDYTEPPPSNDVPVNGTHIATPWQAAHPNATPNTFSTDLLVVGGGLGGVSAALGALRRGRRVVLTEEYEWLGGQLTSQAVPPDEHSWVEQFGVTRSYRALRDGIRQYYRDHYPLTAEARRRPELNPGAGHVSKLCHEPRVAVAVIDSMLLPYIGNGRLILKKRTKPVSCEMDDPGTDPLRVRSVTFRRLGSGPDDTFTVKASYVIDATELGDLLPLTNTPYVTGFESRHDTGEPSAPEEAQPHNSQAVSICFAVDHIDGEDHTIPRPSRYDHWRACHPDFWGAPLLGLRAPHPRTLEIVEREFTPNPNDDPALVRADQRKSGGDMNLWTFRRIAARDNFVPGAYESDICLVNWPMIDYFEEPIIDVSEKEFEERLAAAASLSYSMLYYLQTECPRADGKGKGYPGLRLRGDITGTGHGLAMAPYIRESRRMRAVTTVVEQDLSLNIRGDKGAVHYRDSVGVGMYRIDLHPSTGGDNYIDVACCPFEIPLGSLLPAKESRRSNLLAGCKNIGTTHITNGCYRLHPVEWNIGEAAGLLVSHCLDRGLTPHEVQGDQRLFDDFHKVLTEEGVETSWPDVSGY</sequence>
<organism evidence="1 2">
    <name type="scientific">Hapsidospora chrysogenum (strain ATCC 11550 / CBS 779.69 / DSM 880 / IAM 14645 / JCM 23072 / IMI 49137)</name>
    <name type="common">Acremonium chrysogenum</name>
    <dbReference type="NCBI Taxonomy" id="857340"/>
    <lineage>
        <taxon>Eukaryota</taxon>
        <taxon>Fungi</taxon>
        <taxon>Dikarya</taxon>
        <taxon>Ascomycota</taxon>
        <taxon>Pezizomycotina</taxon>
        <taxon>Sordariomycetes</taxon>
        <taxon>Hypocreomycetidae</taxon>
        <taxon>Hypocreales</taxon>
        <taxon>Bionectriaceae</taxon>
        <taxon>Hapsidospora</taxon>
    </lineage>
</organism>
<dbReference type="GO" id="GO:0009435">
    <property type="term" value="P:NAD+ biosynthetic process"/>
    <property type="evidence" value="ECO:0007669"/>
    <property type="project" value="InterPro"/>
</dbReference>
<gene>
    <name evidence="1" type="ORF">ACRE_025120</name>
</gene>
<reference evidence="2" key="1">
    <citation type="journal article" date="2014" name="Genome Announc.">
        <title>Genome sequence and annotation of Acremonium chrysogenum, producer of the beta-lactam antibiotic cephalosporin C.</title>
        <authorList>
            <person name="Terfehr D."/>
            <person name="Dahlmann T.A."/>
            <person name="Specht T."/>
            <person name="Zadra I."/>
            <person name="Kuernsteiner H."/>
            <person name="Kueck U."/>
        </authorList>
    </citation>
    <scope>NUCLEOTIDE SEQUENCE [LARGE SCALE GENOMIC DNA]</scope>
    <source>
        <strain evidence="2">ATCC 11550 / CBS 779.69 / DSM 880 / IAM 14645 / JCM 23072 / IMI 49137</strain>
    </source>
</reference>
<name>A0A086TBA6_HAPC1</name>
<dbReference type="EMBL" id="JPKY01000017">
    <property type="protein sequence ID" value="KFH46638.1"/>
    <property type="molecule type" value="Genomic_DNA"/>
</dbReference>
<dbReference type="PANTHER" id="PTHR42716:SF1">
    <property type="entry name" value="SLL0471 PROTEIN"/>
    <property type="match status" value="1"/>
</dbReference>
<protein>
    <submittedName>
        <fullName evidence="1">Uncharacterized protein</fullName>
    </submittedName>
</protein>
<comment type="caution">
    <text evidence="1">The sequence shown here is derived from an EMBL/GenBank/DDBJ whole genome shotgun (WGS) entry which is preliminary data.</text>
</comment>
<keyword evidence="2" id="KW-1185">Reference proteome</keyword>
<dbReference type="SUPFAM" id="SSF51905">
    <property type="entry name" value="FAD/NAD(P)-binding domain"/>
    <property type="match status" value="1"/>
</dbReference>